<gene>
    <name evidence="1" type="ORF">GCM10022276_00200</name>
</gene>
<protein>
    <submittedName>
        <fullName evidence="1">Uncharacterized protein</fullName>
    </submittedName>
</protein>
<name>A0ABP7KR22_9SPHN</name>
<comment type="caution">
    <text evidence="1">The sequence shown here is derived from an EMBL/GenBank/DDBJ whole genome shotgun (WGS) entry which is preliminary data.</text>
</comment>
<evidence type="ECO:0000313" key="2">
    <source>
        <dbReference type="Proteomes" id="UP001500827"/>
    </source>
</evidence>
<dbReference type="Proteomes" id="UP001500827">
    <property type="component" value="Unassembled WGS sequence"/>
</dbReference>
<evidence type="ECO:0000313" key="1">
    <source>
        <dbReference type="EMBL" id="GAA3885260.1"/>
    </source>
</evidence>
<sequence length="95" mass="10825">MGQRLTYGLYPASIVTAANRCYRANRHAGVAGMAGYRLYFMSRYSGHIEHRREFFADDDDAAISIAVGWSTGQPMELWEGDHKLKRWEAEVIDPD</sequence>
<dbReference type="EMBL" id="BAABBM010000001">
    <property type="protein sequence ID" value="GAA3885260.1"/>
    <property type="molecule type" value="Genomic_DNA"/>
</dbReference>
<keyword evidence="2" id="KW-1185">Reference proteome</keyword>
<proteinExistence type="predicted"/>
<reference evidence="2" key="1">
    <citation type="journal article" date="2019" name="Int. J. Syst. Evol. Microbiol.">
        <title>The Global Catalogue of Microorganisms (GCM) 10K type strain sequencing project: providing services to taxonomists for standard genome sequencing and annotation.</title>
        <authorList>
            <consortium name="The Broad Institute Genomics Platform"/>
            <consortium name="The Broad Institute Genome Sequencing Center for Infectious Disease"/>
            <person name="Wu L."/>
            <person name="Ma J."/>
        </authorList>
    </citation>
    <scope>NUCLEOTIDE SEQUENCE [LARGE SCALE GENOMIC DNA]</scope>
    <source>
        <strain evidence="2">JCM 17543</strain>
    </source>
</reference>
<organism evidence="1 2">
    <name type="scientific">Sphingomonas limnosediminicola</name>
    <dbReference type="NCBI Taxonomy" id="940133"/>
    <lineage>
        <taxon>Bacteria</taxon>
        <taxon>Pseudomonadati</taxon>
        <taxon>Pseudomonadota</taxon>
        <taxon>Alphaproteobacteria</taxon>
        <taxon>Sphingomonadales</taxon>
        <taxon>Sphingomonadaceae</taxon>
        <taxon>Sphingomonas</taxon>
    </lineage>
</organism>
<accession>A0ABP7KR22</accession>